<dbReference type="OrthoDB" id="12029at2157"/>
<dbReference type="PANTHER" id="PTHR43562:SF3">
    <property type="entry name" value="SODIUM ION_PROTON EXCHANGER (EUROFUNG)"/>
    <property type="match status" value="1"/>
</dbReference>
<dbReference type="GO" id="GO:0006814">
    <property type="term" value="P:sodium ion transport"/>
    <property type="evidence" value="ECO:0007669"/>
    <property type="project" value="UniProtKB-KW"/>
</dbReference>
<keyword evidence="6" id="KW-0915">Sodium</keyword>
<organism evidence="12 13">
    <name type="scientific">Halostagnicola kamekurae</name>
    <dbReference type="NCBI Taxonomy" id="619731"/>
    <lineage>
        <taxon>Archaea</taxon>
        <taxon>Methanobacteriati</taxon>
        <taxon>Methanobacteriota</taxon>
        <taxon>Stenosarchaea group</taxon>
        <taxon>Halobacteria</taxon>
        <taxon>Halobacteriales</taxon>
        <taxon>Natrialbaceae</taxon>
        <taxon>Halostagnicola</taxon>
    </lineage>
</organism>
<feature type="transmembrane region" description="Helical" evidence="10">
    <location>
        <begin position="369"/>
        <end position="388"/>
    </location>
</feature>
<evidence type="ECO:0000313" key="12">
    <source>
        <dbReference type="EMBL" id="SFS93193.1"/>
    </source>
</evidence>
<sequence length="414" mass="44535">MVAATGIDIINLLLVLSLAWVFGAVAERFSYPAMMGEIFAGIVFGPALLGLLESSNALDIFAQFGVFLLMVYVGMEIDLHDLFELGPQALMIALGGFLLPFGLGYGTGALLGMTIEQSLFIGIALAATSLATKSRILVDLDILDTRIAGVLLGGALLSDVGILIVFAGITGFIESGDVTLLGLGTVMFRAFVFFAVVLVIGDRLLPIVWNRLEALMRRYGFIDKTSAFSVALIVALVFAYLADLADLHMIIGGFVAGMFLRQAQLDEEIYEHMHTVIYDLAMGVFAPIFFVTVAFDLSLGVFTEALGLLVLVLVLSFFGKIVGSWAFALPTKLTSKEGLVIGLGMNGRGTVEIIIVSVGLSMGIIDNELFSILVFMAIFTTALVPVTVKLGVDWLERSNELVYMTDEQRVEPET</sequence>
<protein>
    <submittedName>
        <fullName evidence="12">Kef-type K+ transport system, membrane component KefB</fullName>
    </submittedName>
</protein>
<evidence type="ECO:0000256" key="2">
    <source>
        <dbReference type="ARBA" id="ARBA00022448"/>
    </source>
</evidence>
<gene>
    <name evidence="12" type="ORF">SAMN04488556_3473</name>
</gene>
<proteinExistence type="predicted"/>
<keyword evidence="4 10" id="KW-0812">Transmembrane</keyword>
<evidence type="ECO:0000313" key="13">
    <source>
        <dbReference type="Proteomes" id="UP000199199"/>
    </source>
</evidence>
<keyword evidence="9" id="KW-0739">Sodium transport</keyword>
<dbReference type="AlphaFoldDB" id="A0A1I6TVC5"/>
<feature type="transmembrane region" description="Helical" evidence="10">
    <location>
        <begin position="6"/>
        <end position="26"/>
    </location>
</feature>
<evidence type="ECO:0000256" key="6">
    <source>
        <dbReference type="ARBA" id="ARBA00023053"/>
    </source>
</evidence>
<evidence type="ECO:0000256" key="5">
    <source>
        <dbReference type="ARBA" id="ARBA00022989"/>
    </source>
</evidence>
<evidence type="ECO:0000256" key="9">
    <source>
        <dbReference type="ARBA" id="ARBA00023201"/>
    </source>
</evidence>
<feature type="transmembrane region" description="Helical" evidence="10">
    <location>
        <begin position="221"/>
        <end position="241"/>
    </location>
</feature>
<feature type="domain" description="Cation/H+ exchanger transmembrane" evidence="11">
    <location>
        <begin position="19"/>
        <end position="389"/>
    </location>
</feature>
<keyword evidence="7" id="KW-0406">Ion transport</keyword>
<evidence type="ECO:0000256" key="10">
    <source>
        <dbReference type="SAM" id="Phobius"/>
    </source>
</evidence>
<dbReference type="GO" id="GO:0016020">
    <property type="term" value="C:membrane"/>
    <property type="evidence" value="ECO:0007669"/>
    <property type="project" value="UniProtKB-SubCell"/>
</dbReference>
<feature type="transmembrane region" description="Helical" evidence="10">
    <location>
        <begin position="179"/>
        <end position="200"/>
    </location>
</feature>
<dbReference type="EMBL" id="FOZS01000003">
    <property type="protein sequence ID" value="SFS93193.1"/>
    <property type="molecule type" value="Genomic_DNA"/>
</dbReference>
<evidence type="ECO:0000256" key="8">
    <source>
        <dbReference type="ARBA" id="ARBA00023136"/>
    </source>
</evidence>
<feature type="transmembrane region" description="Helical" evidence="10">
    <location>
        <begin position="150"/>
        <end position="173"/>
    </location>
</feature>
<feature type="transmembrane region" description="Helical" evidence="10">
    <location>
        <begin position="276"/>
        <end position="299"/>
    </location>
</feature>
<feature type="transmembrane region" description="Helical" evidence="10">
    <location>
        <begin position="89"/>
        <end position="113"/>
    </location>
</feature>
<comment type="subcellular location">
    <subcellularLocation>
        <location evidence="1">Membrane</location>
        <topology evidence="1">Multi-pass membrane protein</topology>
    </subcellularLocation>
</comment>
<dbReference type="GO" id="GO:0015297">
    <property type="term" value="F:antiporter activity"/>
    <property type="evidence" value="ECO:0007669"/>
    <property type="project" value="UniProtKB-KW"/>
</dbReference>
<keyword evidence="3" id="KW-0050">Antiport</keyword>
<dbReference type="Pfam" id="PF00999">
    <property type="entry name" value="Na_H_Exchanger"/>
    <property type="match status" value="1"/>
</dbReference>
<keyword evidence="8 10" id="KW-0472">Membrane</keyword>
<dbReference type="GO" id="GO:1902600">
    <property type="term" value="P:proton transmembrane transport"/>
    <property type="evidence" value="ECO:0007669"/>
    <property type="project" value="InterPro"/>
</dbReference>
<evidence type="ECO:0000259" key="11">
    <source>
        <dbReference type="Pfam" id="PF00999"/>
    </source>
</evidence>
<evidence type="ECO:0000256" key="3">
    <source>
        <dbReference type="ARBA" id="ARBA00022449"/>
    </source>
</evidence>
<accession>A0A1I6TVC5</accession>
<feature type="transmembrane region" description="Helical" evidence="10">
    <location>
        <begin position="305"/>
        <end position="327"/>
    </location>
</feature>
<dbReference type="Gene3D" id="1.20.1530.20">
    <property type="match status" value="1"/>
</dbReference>
<dbReference type="InterPro" id="IPR006153">
    <property type="entry name" value="Cation/H_exchanger_TM"/>
</dbReference>
<keyword evidence="2" id="KW-0813">Transport</keyword>
<keyword evidence="5 10" id="KW-1133">Transmembrane helix</keyword>
<feature type="transmembrane region" description="Helical" evidence="10">
    <location>
        <begin position="58"/>
        <end position="77"/>
    </location>
</feature>
<reference evidence="13" key="1">
    <citation type="submission" date="2016-10" db="EMBL/GenBank/DDBJ databases">
        <authorList>
            <person name="Varghese N."/>
            <person name="Submissions S."/>
        </authorList>
    </citation>
    <scope>NUCLEOTIDE SEQUENCE [LARGE SCALE GENOMIC DNA]</scope>
    <source>
        <strain evidence="13">DSM 22427</strain>
    </source>
</reference>
<evidence type="ECO:0000256" key="4">
    <source>
        <dbReference type="ARBA" id="ARBA00022692"/>
    </source>
</evidence>
<dbReference type="InterPro" id="IPR038770">
    <property type="entry name" value="Na+/solute_symporter_sf"/>
</dbReference>
<keyword evidence="13" id="KW-1185">Reference proteome</keyword>
<name>A0A1I6TVC5_9EURY</name>
<dbReference type="Proteomes" id="UP000199199">
    <property type="component" value="Unassembled WGS sequence"/>
</dbReference>
<dbReference type="RefSeq" id="WP_092906324.1">
    <property type="nucleotide sequence ID" value="NZ_FOZS01000003.1"/>
</dbReference>
<feature type="transmembrane region" description="Helical" evidence="10">
    <location>
        <begin position="33"/>
        <end position="52"/>
    </location>
</feature>
<evidence type="ECO:0000256" key="7">
    <source>
        <dbReference type="ARBA" id="ARBA00023065"/>
    </source>
</evidence>
<evidence type="ECO:0000256" key="1">
    <source>
        <dbReference type="ARBA" id="ARBA00004141"/>
    </source>
</evidence>
<dbReference type="PANTHER" id="PTHR43562">
    <property type="entry name" value="NAPA-TYPE SODIUM/HYDROGEN ANTIPORTER"/>
    <property type="match status" value="1"/>
</dbReference>